<reference evidence="1 2" key="1">
    <citation type="submission" date="2016-11" db="EMBL/GenBank/DDBJ databases">
        <authorList>
            <person name="Jaros S."/>
            <person name="Januszkiewicz K."/>
            <person name="Wedrychowicz H."/>
        </authorList>
    </citation>
    <scope>NUCLEOTIDE SEQUENCE [LARGE SCALE GENOMIC DNA]</scope>
    <source>
        <strain evidence="1 2">DSM 17918</strain>
    </source>
</reference>
<proteinExistence type="predicted"/>
<keyword evidence="2" id="KW-1185">Reference proteome</keyword>
<dbReference type="Gene3D" id="3.40.50.10150">
    <property type="entry name" value="B12-dependent dehydatase associated subunit"/>
    <property type="match status" value="1"/>
</dbReference>
<gene>
    <name evidence="1" type="ORF">SAMN02746089_00461</name>
</gene>
<dbReference type="SUPFAM" id="SSF52968">
    <property type="entry name" value="B12-dependent dehydatase associated subunit"/>
    <property type="match status" value="1"/>
</dbReference>
<dbReference type="AlphaFoldDB" id="A0A1M4UFG0"/>
<evidence type="ECO:0000313" key="1">
    <source>
        <dbReference type="EMBL" id="SHE55404.1"/>
    </source>
</evidence>
<dbReference type="InterPro" id="IPR003208">
    <property type="entry name" value="Dehydtase/Dehydtase_re"/>
</dbReference>
<accession>A0A1M4UFG0</accession>
<organism evidence="1 2">
    <name type="scientific">Caldanaerobius fijiensis DSM 17918</name>
    <dbReference type="NCBI Taxonomy" id="1121256"/>
    <lineage>
        <taxon>Bacteria</taxon>
        <taxon>Bacillati</taxon>
        <taxon>Bacillota</taxon>
        <taxon>Clostridia</taxon>
        <taxon>Thermoanaerobacterales</taxon>
        <taxon>Thermoanaerobacteraceae</taxon>
        <taxon>Caldanaerobius</taxon>
    </lineage>
</organism>
<dbReference type="OrthoDB" id="308037at2"/>
<dbReference type="Pfam" id="PF02288">
    <property type="entry name" value="Dehydratase_MU"/>
    <property type="match status" value="1"/>
</dbReference>
<dbReference type="InterPro" id="IPR010254">
    <property type="entry name" value="B12-dep_deHydtase_bsu"/>
</dbReference>
<name>A0A1M4UFG0_9THEO</name>
<evidence type="ECO:0000313" key="2">
    <source>
        <dbReference type="Proteomes" id="UP000184088"/>
    </source>
</evidence>
<dbReference type="Proteomes" id="UP000184088">
    <property type="component" value="Unassembled WGS sequence"/>
</dbReference>
<protein>
    <submittedName>
        <fullName evidence="1">Dehydratase medium subunit</fullName>
    </submittedName>
</protein>
<dbReference type="STRING" id="1121256.SAMN02746089_00461"/>
<sequence length="100" mass="11375">MERLNYEVRLLFVSYNKSIADNIIAGIEEEGVPWGIADDRSELFSKLGIGLVVNNYSVALHIMQWQIPYLSIDNCNEETARRMGENAARLAKNLPLHNIK</sequence>
<dbReference type="RefSeq" id="WP_084110788.1">
    <property type="nucleotide sequence ID" value="NZ_FQVH01000002.1"/>
</dbReference>
<dbReference type="EMBL" id="FQVH01000002">
    <property type="protein sequence ID" value="SHE55404.1"/>
    <property type="molecule type" value="Genomic_DNA"/>
</dbReference>